<dbReference type="Gene3D" id="2.30.42.10">
    <property type="match status" value="1"/>
</dbReference>
<dbReference type="PROSITE" id="PS50106">
    <property type="entry name" value="PDZ"/>
    <property type="match status" value="1"/>
</dbReference>
<evidence type="ECO:0000256" key="8">
    <source>
        <dbReference type="ARBA" id="ARBA00023136"/>
    </source>
</evidence>
<keyword evidence="2" id="KW-0813">Transport</keyword>
<keyword evidence="4" id="KW-0997">Cell inner membrane</keyword>
<organism evidence="11 12">
    <name type="scientific">Acinetobacter vivianii</name>
    <dbReference type="NCBI Taxonomy" id="1776742"/>
    <lineage>
        <taxon>Bacteria</taxon>
        <taxon>Pseudomonadati</taxon>
        <taxon>Pseudomonadota</taxon>
        <taxon>Gammaproteobacteria</taxon>
        <taxon>Moraxellales</taxon>
        <taxon>Moraxellaceae</taxon>
        <taxon>Acinetobacter</taxon>
    </lineage>
</organism>
<keyword evidence="12" id="KW-1185">Reference proteome</keyword>
<dbReference type="InterPro" id="IPR036034">
    <property type="entry name" value="PDZ_sf"/>
</dbReference>
<feature type="domain" description="PDZ" evidence="10">
    <location>
        <begin position="189"/>
        <end position="260"/>
    </location>
</feature>
<keyword evidence="6" id="KW-0653">Protein transport</keyword>
<accession>N9NRV2</accession>
<dbReference type="RefSeq" id="WP_005255535.1">
    <property type="nucleotide sequence ID" value="NZ_BMDR01000012.1"/>
</dbReference>
<sequence>MKAITQKMQQLRWQKLDKLSGLILALLILWLCWKLASLFWWVVAPPQPMQFDRVELGSQQAQVPNISSFALFNEPAAASADDNVNLELQGVLLGHPNHLSSAVIKMNDTAERYRVGETVGSTSYQLSEVYWDHVILRQGNGATREVKFKGLDNGLYQPAAPVLNNGSSVPPAAAPAPTQNSPQSALGQAIQQMQDNREQYLKNMGVSNGGDGYEISDKTPSNLKNTLGLRSGDRILSINGQTVGQGLNEVQLLEQVRREGHAKIEIKRGDQVMTIQQSF</sequence>
<reference evidence="11 12" key="1">
    <citation type="submission" date="2013-02" db="EMBL/GenBank/DDBJ databases">
        <title>The Genome Sequence of Acinetobacter sp. NIPH 2168.</title>
        <authorList>
            <consortium name="The Broad Institute Genome Sequencing Platform"/>
            <consortium name="The Broad Institute Genome Sequencing Center for Infectious Disease"/>
            <person name="Cerqueira G."/>
            <person name="Feldgarden M."/>
            <person name="Courvalin P."/>
            <person name="Perichon B."/>
            <person name="Grillot-Courvalin C."/>
            <person name="Clermont D."/>
            <person name="Rocha E."/>
            <person name="Yoon E.-J."/>
            <person name="Nemec A."/>
            <person name="Walker B."/>
            <person name="Young S.K."/>
            <person name="Zeng Q."/>
            <person name="Gargeya S."/>
            <person name="Fitzgerald M."/>
            <person name="Haas B."/>
            <person name="Abouelleil A."/>
            <person name="Alvarado L."/>
            <person name="Arachchi H.M."/>
            <person name="Berlin A.M."/>
            <person name="Chapman S.B."/>
            <person name="Dewar J."/>
            <person name="Goldberg J."/>
            <person name="Griggs A."/>
            <person name="Gujja S."/>
            <person name="Hansen M."/>
            <person name="Howarth C."/>
            <person name="Imamovic A."/>
            <person name="Larimer J."/>
            <person name="McCowan C."/>
            <person name="Murphy C."/>
            <person name="Neiman D."/>
            <person name="Pearson M."/>
            <person name="Priest M."/>
            <person name="Roberts A."/>
            <person name="Saif S."/>
            <person name="Shea T."/>
            <person name="Sisk P."/>
            <person name="Sykes S."/>
            <person name="Wortman J."/>
            <person name="Nusbaum C."/>
            <person name="Birren B."/>
        </authorList>
    </citation>
    <scope>NUCLEOTIDE SEQUENCE [LARGE SCALE GENOMIC DNA]</scope>
    <source>
        <strain evidence="11 12">NIPH 2168</strain>
    </source>
</reference>
<dbReference type="EMBL" id="APRW01000008">
    <property type="protein sequence ID" value="ENX23818.1"/>
    <property type="molecule type" value="Genomic_DNA"/>
</dbReference>
<evidence type="ECO:0000313" key="11">
    <source>
        <dbReference type="EMBL" id="ENX23818.1"/>
    </source>
</evidence>
<evidence type="ECO:0000256" key="1">
    <source>
        <dbReference type="ARBA" id="ARBA00004533"/>
    </source>
</evidence>
<evidence type="ECO:0000256" key="3">
    <source>
        <dbReference type="ARBA" id="ARBA00022475"/>
    </source>
</evidence>
<dbReference type="InterPro" id="IPR024961">
    <property type="entry name" value="T2SS_GspC_N"/>
</dbReference>
<evidence type="ECO:0000256" key="6">
    <source>
        <dbReference type="ARBA" id="ARBA00022927"/>
    </source>
</evidence>
<evidence type="ECO:0000256" key="7">
    <source>
        <dbReference type="ARBA" id="ARBA00022989"/>
    </source>
</evidence>
<dbReference type="SUPFAM" id="SSF50156">
    <property type="entry name" value="PDZ domain-like"/>
    <property type="match status" value="1"/>
</dbReference>
<dbReference type="GeneID" id="303685244"/>
<comment type="subcellular location">
    <subcellularLocation>
        <location evidence="1">Cell inner membrane</location>
    </subcellularLocation>
</comment>
<dbReference type="OrthoDB" id="5574088at2"/>
<evidence type="ECO:0000259" key="10">
    <source>
        <dbReference type="PROSITE" id="PS50106"/>
    </source>
</evidence>
<keyword evidence="8 9" id="KW-0472">Membrane</keyword>
<dbReference type="HOGENOM" id="CLU_992594_0_0_6"/>
<name>N9NRV2_9GAMM</name>
<evidence type="ECO:0000256" key="4">
    <source>
        <dbReference type="ARBA" id="ARBA00022519"/>
    </source>
</evidence>
<dbReference type="Pfam" id="PF11356">
    <property type="entry name" value="T2SSC"/>
    <property type="match status" value="1"/>
</dbReference>
<comment type="caution">
    <text evidence="11">The sequence shown here is derived from an EMBL/GenBank/DDBJ whole genome shotgun (WGS) entry which is preliminary data.</text>
</comment>
<dbReference type="Gene3D" id="2.30.30.830">
    <property type="match status" value="1"/>
</dbReference>
<dbReference type="PATRIC" id="fig|1217706.3.peg.405"/>
<proteinExistence type="predicted"/>
<feature type="transmembrane region" description="Helical" evidence="9">
    <location>
        <begin position="21"/>
        <end position="43"/>
    </location>
</feature>
<dbReference type="GO" id="GO:0005886">
    <property type="term" value="C:plasma membrane"/>
    <property type="evidence" value="ECO:0007669"/>
    <property type="project" value="UniProtKB-SubCell"/>
</dbReference>
<protein>
    <submittedName>
        <fullName evidence="11">Type II secretion system protein C</fullName>
    </submittedName>
</protein>
<dbReference type="Proteomes" id="UP000013173">
    <property type="component" value="Unassembled WGS sequence"/>
</dbReference>
<evidence type="ECO:0000256" key="2">
    <source>
        <dbReference type="ARBA" id="ARBA00022448"/>
    </source>
</evidence>
<evidence type="ECO:0000256" key="5">
    <source>
        <dbReference type="ARBA" id="ARBA00022692"/>
    </source>
</evidence>
<keyword evidence="3" id="KW-1003">Cell membrane</keyword>
<dbReference type="InterPro" id="IPR001478">
    <property type="entry name" value="PDZ"/>
</dbReference>
<keyword evidence="7 9" id="KW-1133">Transmembrane helix</keyword>
<evidence type="ECO:0000256" key="9">
    <source>
        <dbReference type="SAM" id="Phobius"/>
    </source>
</evidence>
<dbReference type="AlphaFoldDB" id="N9NRV2"/>
<gene>
    <name evidence="11" type="ORF">F892_00428</name>
</gene>
<evidence type="ECO:0000313" key="12">
    <source>
        <dbReference type="Proteomes" id="UP000013173"/>
    </source>
</evidence>
<dbReference type="GO" id="GO:0015031">
    <property type="term" value="P:protein transport"/>
    <property type="evidence" value="ECO:0007669"/>
    <property type="project" value="UniProtKB-KW"/>
</dbReference>
<keyword evidence="5 9" id="KW-0812">Transmembrane</keyword>